<evidence type="ECO:0000313" key="7">
    <source>
        <dbReference type="Proteomes" id="UP000461585"/>
    </source>
</evidence>
<dbReference type="GO" id="GO:0000455">
    <property type="term" value="P:enzyme-directed rRNA pseudouridine synthesis"/>
    <property type="evidence" value="ECO:0007669"/>
    <property type="project" value="TreeGrafter"/>
</dbReference>
<organism evidence="6 7">
    <name type="scientific">Anaerotalea alkaliphila</name>
    <dbReference type="NCBI Taxonomy" id="2662126"/>
    <lineage>
        <taxon>Bacteria</taxon>
        <taxon>Bacillati</taxon>
        <taxon>Bacillota</taxon>
        <taxon>Clostridia</taxon>
        <taxon>Eubacteriales</taxon>
        <taxon>Anaerotalea</taxon>
    </lineage>
</organism>
<comment type="catalytic activity">
    <reaction evidence="1">
        <text>a uridine in RNA = a pseudouridine in RNA</text>
        <dbReference type="Rhea" id="RHEA:48348"/>
        <dbReference type="Rhea" id="RHEA-COMP:12068"/>
        <dbReference type="Rhea" id="RHEA-COMP:12069"/>
        <dbReference type="ChEBI" id="CHEBI:65314"/>
        <dbReference type="ChEBI" id="CHEBI:65315"/>
    </reaction>
</comment>
<evidence type="ECO:0000259" key="5">
    <source>
        <dbReference type="Pfam" id="PF00849"/>
    </source>
</evidence>
<dbReference type="InterPro" id="IPR006145">
    <property type="entry name" value="PsdUridine_synth_RsuA/RluA"/>
</dbReference>
<dbReference type="SUPFAM" id="SSF55120">
    <property type="entry name" value="Pseudouridine synthase"/>
    <property type="match status" value="1"/>
</dbReference>
<evidence type="ECO:0000256" key="2">
    <source>
        <dbReference type="ARBA" id="ARBA00010876"/>
    </source>
</evidence>
<dbReference type="InterPro" id="IPR050188">
    <property type="entry name" value="RluA_PseudoU_synthase"/>
</dbReference>
<name>A0A7X5KMW6_9FIRM</name>
<gene>
    <name evidence="6" type="ORF">GXN74_00280</name>
</gene>
<proteinExistence type="inferred from homology"/>
<evidence type="ECO:0000313" key="6">
    <source>
        <dbReference type="EMBL" id="NDL66182.1"/>
    </source>
</evidence>
<accession>A0A7X5KMW6</accession>
<comment type="caution">
    <text evidence="6">The sequence shown here is derived from an EMBL/GenBank/DDBJ whole genome shotgun (WGS) entry which is preliminary data.</text>
</comment>
<evidence type="ECO:0000256" key="4">
    <source>
        <dbReference type="ARBA" id="ARBA00033164"/>
    </source>
</evidence>
<dbReference type="CDD" id="cd02869">
    <property type="entry name" value="PseudoU_synth_RluA_like"/>
    <property type="match status" value="1"/>
</dbReference>
<reference evidence="6 7" key="1">
    <citation type="submission" date="2020-01" db="EMBL/GenBank/DDBJ databases">
        <title>Anaeroalcalibacter tamaniensis gen. nov., sp. nov., moderately halophilic strictly anaerobic fermenter bacterium from mud volcano of Taman peninsula.</title>
        <authorList>
            <person name="Frolova A."/>
            <person name="Merkel A.Y."/>
            <person name="Slobodkin A.I."/>
        </authorList>
    </citation>
    <scope>NUCLEOTIDE SEQUENCE [LARGE SCALE GENOMIC DNA]</scope>
    <source>
        <strain evidence="6 7">F-3ap</strain>
    </source>
</reference>
<feature type="domain" description="Pseudouridine synthase RsuA/RluA-like" evidence="5">
    <location>
        <begin position="14"/>
        <end position="163"/>
    </location>
</feature>
<dbReference type="Pfam" id="PF00849">
    <property type="entry name" value="PseudoU_synth_2"/>
    <property type="match status" value="1"/>
</dbReference>
<sequence>MGKVEVAVHYEDGQVLVLEKPPGMPSQKDYSRALDVESWARNHTGGEMFLVHRLDRPVGGLMVLAKDKRSAALLSKEFAGHQAEKEYLAVACGAAASQGSCRDHLHKGRGNRSEVVEAGKPGAKEAVLHYRLLETREVDGEPLSLLEIRLESGRHHQIRVQLANARLPLWGDTKYNPRFQDWKGWVRIGLFSSRLRFIHPGTGRRMEFAVQPKGFPFDLFEIAAPDPL</sequence>
<dbReference type="AlphaFoldDB" id="A0A7X5KMW6"/>
<dbReference type="EMBL" id="JAAEEH010000001">
    <property type="protein sequence ID" value="NDL66182.1"/>
    <property type="molecule type" value="Genomic_DNA"/>
</dbReference>
<evidence type="ECO:0000256" key="1">
    <source>
        <dbReference type="ARBA" id="ARBA00000073"/>
    </source>
</evidence>
<comment type="similarity">
    <text evidence="2">Belongs to the pseudouridine synthase RluA family.</text>
</comment>
<dbReference type="Proteomes" id="UP000461585">
    <property type="component" value="Unassembled WGS sequence"/>
</dbReference>
<protein>
    <recommendedName>
        <fullName evidence="3">RNA pseudouridylate synthase</fullName>
    </recommendedName>
    <alternativeName>
        <fullName evidence="4">RNA-uridine isomerase</fullName>
    </alternativeName>
</protein>
<dbReference type="InterPro" id="IPR020103">
    <property type="entry name" value="PsdUridine_synth_cat_dom_sf"/>
</dbReference>
<dbReference type="GO" id="GO:0140098">
    <property type="term" value="F:catalytic activity, acting on RNA"/>
    <property type="evidence" value="ECO:0007669"/>
    <property type="project" value="UniProtKB-ARBA"/>
</dbReference>
<dbReference type="GO" id="GO:0009982">
    <property type="term" value="F:pseudouridine synthase activity"/>
    <property type="evidence" value="ECO:0007669"/>
    <property type="project" value="InterPro"/>
</dbReference>
<keyword evidence="7" id="KW-1185">Reference proteome</keyword>
<dbReference type="PANTHER" id="PTHR21600">
    <property type="entry name" value="MITOCHONDRIAL RNA PSEUDOURIDINE SYNTHASE"/>
    <property type="match status" value="1"/>
</dbReference>
<dbReference type="GO" id="GO:0003723">
    <property type="term" value="F:RNA binding"/>
    <property type="evidence" value="ECO:0007669"/>
    <property type="project" value="InterPro"/>
</dbReference>
<dbReference type="Gene3D" id="3.30.2350.10">
    <property type="entry name" value="Pseudouridine synthase"/>
    <property type="match status" value="1"/>
</dbReference>
<dbReference type="PANTHER" id="PTHR21600:SF44">
    <property type="entry name" value="RIBOSOMAL LARGE SUBUNIT PSEUDOURIDINE SYNTHASE D"/>
    <property type="match status" value="1"/>
</dbReference>
<evidence type="ECO:0000256" key="3">
    <source>
        <dbReference type="ARBA" id="ARBA00031870"/>
    </source>
</evidence>